<dbReference type="Gene3D" id="3.40.50.10540">
    <property type="entry name" value="Crotonobetainyl-coa:carnitine coa-transferase, domain 1"/>
    <property type="match status" value="3"/>
</dbReference>
<dbReference type="InterPro" id="IPR003673">
    <property type="entry name" value="CoA-Trfase_fam_III"/>
</dbReference>
<dbReference type="SUPFAM" id="SSF89796">
    <property type="entry name" value="CoA-transferase family III (CaiB/BaiF)"/>
    <property type="match status" value="2"/>
</dbReference>
<protein>
    <submittedName>
        <fullName evidence="1">CAIB/BAIF family protein</fullName>
    </submittedName>
</protein>
<sequence>MKNQPYHGIRIIELSSTLSGRLAGLLFADQGAEVFVERASDFQPNDHDEYFDRNKTALPLGSLGDTASADIIIVDGDTEVKRLPEQIVLRITAALPGDEAYGELEADCSEDLLNALVGFFTDMATVGKFVGRPVIYTPLPLSSVYAGVNGAIAVASALVDRTRCGQGREVIASRIAGGLSAIGALALLTEGEPEHLKPADLTGLPEGVDPELAKVALQEAAKDPHKQLLLEQKIIPLNAPYLTSDNRFAMGIAGVNRHIARKFLKTLGLWDAALSEGFVDKDPYDPKNIEFKGRNLADGGSISFKMNSWLAENISKVMATKTAKEWEKELCEAGVPTVEILSFEEWMNDAEVRKARLVAHVKGLEKAQLGRVAWIKSAQPYTDLEACKKLESLPLREKQTSQTADKSVSKRPLEGFVLVDFANVIAGPNSGRMFSELGATVYKIDPMHPQHAPVIMVTWAAEHGVGKHSIILDMHTDEGKNIMNKLVAKADMVLANKRDNQFERMGLGREALDKLNPNIVAVQLTGHKGEKASARDNYPGYDPALQGITGLMERFGPKGCPTYHGVASCVDYLCGYLGTWAGVSALYSREVRKDGKGDWAESSLAAAASLTQLLLQQNEAPKSAVGADATGMTEGERWYKLSDGYIFALGEYDLSDELASYNVKDGLEYLKNKNIEAVPVQTCRQLADRHKETPTKTVRFEKHERDGWTSEKFEPTWFTFDGEALTSPGVTARIGSDAPEILKDLGYSADDIKRLEEEGVVGPVEWVHNT</sequence>
<dbReference type="Gene3D" id="3.30.1540.10">
    <property type="entry name" value="formyl-coa transferase, domain 3"/>
    <property type="match status" value="1"/>
</dbReference>
<accession>A0A1W1EFW8</accession>
<organism evidence="1">
    <name type="scientific">hydrothermal vent metagenome</name>
    <dbReference type="NCBI Taxonomy" id="652676"/>
    <lineage>
        <taxon>unclassified sequences</taxon>
        <taxon>metagenomes</taxon>
        <taxon>ecological metagenomes</taxon>
    </lineage>
</organism>
<reference evidence="1" key="1">
    <citation type="submission" date="2016-10" db="EMBL/GenBank/DDBJ databases">
        <authorList>
            <person name="de Groot N.N."/>
        </authorList>
    </citation>
    <scope>NUCLEOTIDE SEQUENCE</scope>
</reference>
<dbReference type="EMBL" id="FPKX01000067">
    <property type="protein sequence ID" value="SFZ98932.1"/>
    <property type="molecule type" value="Genomic_DNA"/>
</dbReference>
<dbReference type="Pfam" id="PF02515">
    <property type="entry name" value="CoA_transf_3"/>
    <property type="match status" value="2"/>
</dbReference>
<dbReference type="GO" id="GO:0003824">
    <property type="term" value="F:catalytic activity"/>
    <property type="evidence" value="ECO:0007669"/>
    <property type="project" value="InterPro"/>
</dbReference>
<name>A0A1W1EFW8_9ZZZZ</name>
<dbReference type="PANTHER" id="PTHR48228:SF5">
    <property type="entry name" value="ALPHA-METHYLACYL-COA RACEMASE"/>
    <property type="match status" value="1"/>
</dbReference>
<evidence type="ECO:0000313" key="1">
    <source>
        <dbReference type="EMBL" id="SFZ98932.1"/>
    </source>
</evidence>
<dbReference type="InterPro" id="IPR023606">
    <property type="entry name" value="CoA-Trfase_III_dom_1_sf"/>
</dbReference>
<dbReference type="InterPro" id="IPR050509">
    <property type="entry name" value="CoA-transferase_III"/>
</dbReference>
<dbReference type="PANTHER" id="PTHR48228">
    <property type="entry name" value="SUCCINYL-COA--D-CITRAMALATE COA-TRANSFERASE"/>
    <property type="match status" value="1"/>
</dbReference>
<dbReference type="AlphaFoldDB" id="A0A1W1EFW8"/>
<proteinExistence type="predicted"/>
<dbReference type="InterPro" id="IPR044855">
    <property type="entry name" value="CoA-Trfase_III_dom3_sf"/>
</dbReference>
<gene>
    <name evidence="1" type="ORF">MNB_SV-5-337</name>
</gene>